<evidence type="ECO:0000256" key="3">
    <source>
        <dbReference type="ARBA" id="ARBA00023235"/>
    </source>
</evidence>
<keyword evidence="4" id="KW-0732">Signal</keyword>
<dbReference type="PROSITE" id="PS00170">
    <property type="entry name" value="CSA_PPIASE_1"/>
    <property type="match status" value="1"/>
</dbReference>
<comment type="catalytic activity">
    <reaction evidence="4">
        <text>[protein]-peptidylproline (omega=180) = [protein]-peptidylproline (omega=0)</text>
        <dbReference type="Rhea" id="RHEA:16237"/>
        <dbReference type="Rhea" id="RHEA-COMP:10747"/>
        <dbReference type="Rhea" id="RHEA-COMP:10748"/>
        <dbReference type="ChEBI" id="CHEBI:83833"/>
        <dbReference type="ChEBI" id="CHEBI:83834"/>
        <dbReference type="EC" id="5.2.1.8"/>
    </reaction>
</comment>
<feature type="chain" id="PRO_5044950339" description="Peptidyl-prolyl cis-trans isomerase" evidence="4">
    <location>
        <begin position="19"/>
        <end position="215"/>
    </location>
</feature>
<dbReference type="PANTHER" id="PTHR43246">
    <property type="entry name" value="PEPTIDYL-PROLYL CIS-TRANS ISOMERASE CYP38, CHLOROPLASTIC"/>
    <property type="match status" value="1"/>
</dbReference>
<name>A0ABS7E0Y9_9GAMM</name>
<feature type="signal peptide" evidence="4">
    <location>
        <begin position="1"/>
        <end position="18"/>
    </location>
</feature>
<reference evidence="6 7" key="1">
    <citation type="submission" date="2021-07" db="EMBL/GenBank/DDBJ databases">
        <title>Shewanella sp. nov, isolated from SCS.</title>
        <authorList>
            <person name="Cao W.R."/>
        </authorList>
    </citation>
    <scope>NUCLEOTIDE SEQUENCE [LARGE SCALE GENOMIC DNA]</scope>
    <source>
        <strain evidence="6 7">NR704-98</strain>
    </source>
</reference>
<evidence type="ECO:0000259" key="5">
    <source>
        <dbReference type="PROSITE" id="PS50072"/>
    </source>
</evidence>
<feature type="domain" description="PPIase cyclophilin-type" evidence="5">
    <location>
        <begin position="47"/>
        <end position="209"/>
    </location>
</feature>
<proteinExistence type="inferred from homology"/>
<evidence type="ECO:0000313" key="6">
    <source>
        <dbReference type="EMBL" id="MBW8183350.1"/>
    </source>
</evidence>
<dbReference type="GO" id="GO:0003755">
    <property type="term" value="F:peptidyl-prolyl cis-trans isomerase activity"/>
    <property type="evidence" value="ECO:0007669"/>
    <property type="project" value="UniProtKB-EC"/>
</dbReference>
<evidence type="ECO:0000313" key="7">
    <source>
        <dbReference type="Proteomes" id="UP001195963"/>
    </source>
</evidence>
<dbReference type="SUPFAM" id="SSF50891">
    <property type="entry name" value="Cyclophilin-like"/>
    <property type="match status" value="1"/>
</dbReference>
<dbReference type="Pfam" id="PF00160">
    <property type="entry name" value="Pro_isomerase"/>
    <property type="match status" value="1"/>
</dbReference>
<comment type="similarity">
    <text evidence="1 4">Belongs to the cyclophilin-type PPIase family.</text>
</comment>
<comment type="function">
    <text evidence="4">PPIases accelerate the folding of proteins. It catalyzes the cis-trans isomerization of proline imidic peptide bonds in oligopeptides.</text>
</comment>
<comment type="caution">
    <text evidence="6">The sequence shown here is derived from an EMBL/GenBank/DDBJ whole genome shotgun (WGS) entry which is preliminary data.</text>
</comment>
<dbReference type="InterPro" id="IPR044665">
    <property type="entry name" value="E_coli_cyclophilin_A-like"/>
</dbReference>
<sequence length="215" mass="22833">MKKLILSLVLGSTLVACGGGSDSEDTSVPPTPDPAPELAADVCYLMDTSMGEVKLAIDLTNTPVTGSNFKQYVDEGFYDGVIFHRVITQFMAQTGGFTPGLIYKEGRDPIINESDVGISNARGTLAMARTSAPNSATSQFFINAVDNTFLDKEHAQDGVGYAVFGKVIEGLEDVIDQIDIVETGIAKDPDGNSFSDVPVEDIVINSISETACPTR</sequence>
<evidence type="ECO:0000256" key="2">
    <source>
        <dbReference type="ARBA" id="ARBA00023110"/>
    </source>
</evidence>
<dbReference type="Gene3D" id="2.40.100.10">
    <property type="entry name" value="Cyclophilin-like"/>
    <property type="match status" value="1"/>
</dbReference>
<evidence type="ECO:0000256" key="4">
    <source>
        <dbReference type="RuleBase" id="RU363019"/>
    </source>
</evidence>
<evidence type="ECO:0000256" key="1">
    <source>
        <dbReference type="ARBA" id="ARBA00007365"/>
    </source>
</evidence>
<dbReference type="InterPro" id="IPR029000">
    <property type="entry name" value="Cyclophilin-like_dom_sf"/>
</dbReference>
<protein>
    <recommendedName>
        <fullName evidence="4">Peptidyl-prolyl cis-trans isomerase</fullName>
        <shortName evidence="4">PPIase</shortName>
        <ecNumber evidence="4">5.2.1.8</ecNumber>
    </recommendedName>
</protein>
<dbReference type="InterPro" id="IPR020892">
    <property type="entry name" value="Cyclophilin-type_PPIase_CS"/>
</dbReference>
<dbReference type="InterPro" id="IPR002130">
    <property type="entry name" value="Cyclophilin-type_PPIase_dom"/>
</dbReference>
<keyword evidence="7" id="KW-1185">Reference proteome</keyword>
<keyword evidence="3 4" id="KW-0413">Isomerase</keyword>
<dbReference type="EMBL" id="JAHZST010000004">
    <property type="protein sequence ID" value="MBW8183350.1"/>
    <property type="molecule type" value="Genomic_DNA"/>
</dbReference>
<organism evidence="6 7">
    <name type="scientific">Shewanella nanhaiensis</name>
    <dbReference type="NCBI Taxonomy" id="2864872"/>
    <lineage>
        <taxon>Bacteria</taxon>
        <taxon>Pseudomonadati</taxon>
        <taxon>Pseudomonadota</taxon>
        <taxon>Gammaproteobacteria</taxon>
        <taxon>Alteromonadales</taxon>
        <taxon>Shewanellaceae</taxon>
        <taxon>Shewanella</taxon>
    </lineage>
</organism>
<keyword evidence="2 4" id="KW-0697">Rotamase</keyword>
<dbReference type="PROSITE" id="PS50072">
    <property type="entry name" value="CSA_PPIASE_2"/>
    <property type="match status" value="1"/>
</dbReference>
<dbReference type="Proteomes" id="UP001195963">
    <property type="component" value="Unassembled WGS sequence"/>
</dbReference>
<dbReference type="EC" id="5.2.1.8" evidence="4"/>
<gene>
    <name evidence="6" type="ORF">K0625_06700</name>
</gene>
<dbReference type="PRINTS" id="PR00153">
    <property type="entry name" value="CSAPPISMRASE"/>
</dbReference>
<dbReference type="RefSeq" id="WP_220108991.1">
    <property type="nucleotide sequence ID" value="NZ_JAHZST010000004.1"/>
</dbReference>
<accession>A0ABS7E0Y9</accession>
<dbReference type="PROSITE" id="PS51257">
    <property type="entry name" value="PROKAR_LIPOPROTEIN"/>
    <property type="match status" value="1"/>
</dbReference>